<dbReference type="Gene3D" id="1.20.144.10">
    <property type="entry name" value="Phosphatidic acid phosphatase type 2/haloperoxidase"/>
    <property type="match status" value="1"/>
</dbReference>
<accession>A0ABP8YPS0</accession>
<keyword evidence="1" id="KW-0472">Membrane</keyword>
<sequence>MPFLTRYSDDTSTPSVGEALRDIGLRAIAPAIVLWAAIVGIGELIRGPLGGLNSENAVSRDVQKTRTPTWDEVTAVWSHIGNTEIVIGVCVVAVAFLWWRTRQWWVAVTPAIAIALQATVFVIATAIVGRPRPTVPHLDPAPPTSSYPSGHVGASTALYVTFALLAQRIETPWLRRLLTTLFLLVPVLVAYARLYRGMHHLTDILVGAANGLACAALAWGYLRRRTS</sequence>
<dbReference type="EMBL" id="BAABLO010000013">
    <property type="protein sequence ID" value="GAA4733975.1"/>
    <property type="molecule type" value="Genomic_DNA"/>
</dbReference>
<proteinExistence type="predicted"/>
<dbReference type="RefSeq" id="WP_345505338.1">
    <property type="nucleotide sequence ID" value="NZ_BAABLO010000013.1"/>
</dbReference>
<evidence type="ECO:0000256" key="1">
    <source>
        <dbReference type="SAM" id="Phobius"/>
    </source>
</evidence>
<protein>
    <submittedName>
        <fullName evidence="3">Phosphatase PAP2 family protein</fullName>
    </submittedName>
</protein>
<keyword evidence="1" id="KW-0812">Transmembrane</keyword>
<feature type="transmembrane region" description="Helical" evidence="1">
    <location>
        <begin position="204"/>
        <end position="222"/>
    </location>
</feature>
<feature type="transmembrane region" description="Helical" evidence="1">
    <location>
        <begin position="27"/>
        <end position="45"/>
    </location>
</feature>
<organism evidence="3 4">
    <name type="scientific">Pedococcus ginsenosidimutans</name>
    <dbReference type="NCBI Taxonomy" id="490570"/>
    <lineage>
        <taxon>Bacteria</taxon>
        <taxon>Bacillati</taxon>
        <taxon>Actinomycetota</taxon>
        <taxon>Actinomycetes</taxon>
        <taxon>Micrococcales</taxon>
        <taxon>Intrasporangiaceae</taxon>
        <taxon>Pedococcus</taxon>
    </lineage>
</organism>
<dbReference type="CDD" id="cd03392">
    <property type="entry name" value="PAP2_like_2"/>
    <property type="match status" value="1"/>
</dbReference>
<gene>
    <name evidence="3" type="ORF">GCM10025782_36930</name>
</gene>
<dbReference type="SMART" id="SM00014">
    <property type="entry name" value="acidPPc"/>
    <property type="match status" value="1"/>
</dbReference>
<keyword evidence="1" id="KW-1133">Transmembrane helix</keyword>
<comment type="caution">
    <text evidence="3">The sequence shown here is derived from an EMBL/GenBank/DDBJ whole genome shotgun (WGS) entry which is preliminary data.</text>
</comment>
<feature type="transmembrane region" description="Helical" evidence="1">
    <location>
        <begin position="148"/>
        <end position="166"/>
    </location>
</feature>
<feature type="domain" description="Phosphatidic acid phosphatase type 2/haloperoxidase" evidence="2">
    <location>
        <begin position="106"/>
        <end position="219"/>
    </location>
</feature>
<dbReference type="SUPFAM" id="SSF48317">
    <property type="entry name" value="Acid phosphatase/Vanadium-dependent haloperoxidase"/>
    <property type="match status" value="1"/>
</dbReference>
<dbReference type="InterPro" id="IPR000326">
    <property type="entry name" value="PAP2/HPO"/>
</dbReference>
<dbReference type="Proteomes" id="UP001500556">
    <property type="component" value="Unassembled WGS sequence"/>
</dbReference>
<dbReference type="PANTHER" id="PTHR14969:SF13">
    <property type="entry name" value="AT30094P"/>
    <property type="match status" value="1"/>
</dbReference>
<name>A0ABP8YPS0_9MICO</name>
<dbReference type="InterPro" id="IPR036938">
    <property type="entry name" value="PAP2/HPO_sf"/>
</dbReference>
<keyword evidence="4" id="KW-1185">Reference proteome</keyword>
<feature type="transmembrane region" description="Helical" evidence="1">
    <location>
        <begin position="173"/>
        <end position="192"/>
    </location>
</feature>
<dbReference type="Pfam" id="PF01569">
    <property type="entry name" value="PAP2"/>
    <property type="match status" value="1"/>
</dbReference>
<reference evidence="4" key="1">
    <citation type="journal article" date="2019" name="Int. J. Syst. Evol. Microbiol.">
        <title>The Global Catalogue of Microorganisms (GCM) 10K type strain sequencing project: providing services to taxonomists for standard genome sequencing and annotation.</title>
        <authorList>
            <consortium name="The Broad Institute Genomics Platform"/>
            <consortium name="The Broad Institute Genome Sequencing Center for Infectious Disease"/>
            <person name="Wu L."/>
            <person name="Ma J."/>
        </authorList>
    </citation>
    <scope>NUCLEOTIDE SEQUENCE [LARGE SCALE GENOMIC DNA]</scope>
    <source>
        <strain evidence="4">JCM 18961</strain>
    </source>
</reference>
<dbReference type="PANTHER" id="PTHR14969">
    <property type="entry name" value="SPHINGOSINE-1-PHOSPHATE PHOSPHOHYDROLASE"/>
    <property type="match status" value="1"/>
</dbReference>
<evidence type="ECO:0000259" key="2">
    <source>
        <dbReference type="SMART" id="SM00014"/>
    </source>
</evidence>
<evidence type="ECO:0000313" key="3">
    <source>
        <dbReference type="EMBL" id="GAA4733975.1"/>
    </source>
</evidence>
<feature type="transmembrane region" description="Helical" evidence="1">
    <location>
        <begin position="76"/>
        <end position="98"/>
    </location>
</feature>
<feature type="transmembrane region" description="Helical" evidence="1">
    <location>
        <begin position="105"/>
        <end position="128"/>
    </location>
</feature>
<evidence type="ECO:0000313" key="4">
    <source>
        <dbReference type="Proteomes" id="UP001500556"/>
    </source>
</evidence>